<dbReference type="Gene3D" id="2.40.30.170">
    <property type="match status" value="1"/>
</dbReference>
<accession>A0A849VYT8</accession>
<name>A0A849VYT8_9HYPH</name>
<feature type="domain" description="p-hydroxybenzoic acid efflux pump subunit AaeA-like beta-barrel" evidence="7">
    <location>
        <begin position="188"/>
        <end position="284"/>
    </location>
</feature>
<evidence type="ECO:0000256" key="5">
    <source>
        <dbReference type="SAM" id="Coils"/>
    </source>
</evidence>
<keyword evidence="9" id="KW-1185">Reference proteome</keyword>
<evidence type="ECO:0000259" key="7">
    <source>
        <dbReference type="Pfam" id="PF25963"/>
    </source>
</evidence>
<protein>
    <submittedName>
        <fullName evidence="8">HlyD family secretion protein</fullName>
    </submittedName>
</protein>
<gene>
    <name evidence="8" type="ORF">HQ945_16965</name>
</gene>
<evidence type="ECO:0000256" key="3">
    <source>
        <dbReference type="ARBA" id="ARBA00022989"/>
    </source>
</evidence>
<feature type="domain" description="Multidrug resistance protein MdtA-like barrel-sandwich hybrid" evidence="6">
    <location>
        <begin position="46"/>
        <end position="185"/>
    </location>
</feature>
<dbReference type="InterPro" id="IPR058634">
    <property type="entry name" value="AaeA-lik-b-barrel"/>
</dbReference>
<comment type="caution">
    <text evidence="8">The sequence shown here is derived from an EMBL/GenBank/DDBJ whole genome shotgun (WGS) entry which is preliminary data.</text>
</comment>
<dbReference type="GO" id="GO:0016020">
    <property type="term" value="C:membrane"/>
    <property type="evidence" value="ECO:0007669"/>
    <property type="project" value="InterPro"/>
</dbReference>
<evidence type="ECO:0000256" key="4">
    <source>
        <dbReference type="ARBA" id="ARBA00023136"/>
    </source>
</evidence>
<organism evidence="8 9">
    <name type="scientific">Phyllobacterium pellucidum</name>
    <dbReference type="NCBI Taxonomy" id="2740464"/>
    <lineage>
        <taxon>Bacteria</taxon>
        <taxon>Pseudomonadati</taxon>
        <taxon>Pseudomonadota</taxon>
        <taxon>Alphaproteobacteria</taxon>
        <taxon>Hyphomicrobiales</taxon>
        <taxon>Phyllobacteriaceae</taxon>
        <taxon>Phyllobacterium</taxon>
    </lineage>
</organism>
<proteinExistence type="inferred from homology"/>
<evidence type="ECO:0000313" key="9">
    <source>
        <dbReference type="Proteomes" id="UP000550508"/>
    </source>
</evidence>
<keyword evidence="3" id="KW-1133">Transmembrane helix</keyword>
<dbReference type="SUPFAM" id="SSF111369">
    <property type="entry name" value="HlyD-like secretion proteins"/>
    <property type="match status" value="1"/>
</dbReference>
<reference evidence="8 9" key="1">
    <citation type="submission" date="2020-05" db="EMBL/GenBank/DDBJ databases">
        <authorList>
            <person name="Kim M.K."/>
        </authorList>
    </citation>
    <scope>NUCLEOTIDE SEQUENCE [LARGE SCALE GENOMIC DNA]</scope>
    <source>
        <strain evidence="8 9">BT25</strain>
    </source>
</reference>
<evidence type="ECO:0000259" key="6">
    <source>
        <dbReference type="Pfam" id="PF25917"/>
    </source>
</evidence>
<sequence>MKNLQTAGRVVVTLALVVCALFVGRELWNHYMNDPWTRDARVRADVVAVAPDVSGLVSEVLVKDNDIVRKGDILFKVDERRFEIALTQAEAAVEGAKATLEQASRDRKRREQLGGVISEQQKEAAQSAEATAQASYLQATASLELARLNRERSQIKAPVNGTITNLSLRPGNYVTTGSSQMALVDTDSIRVEGYFEETKLARIRVGDSVKVKLMGQSEAITGHVDSIAAGIEDRERTAGSGLLANINPTFSWVRLAQRIPVRIALDQIPQKTQLVAGMTATVTVAPDAAVSVARLPGAGDIEQN</sequence>
<dbReference type="RefSeq" id="WP_174208371.1">
    <property type="nucleotide sequence ID" value="NZ_JABUMX010000004.1"/>
</dbReference>
<evidence type="ECO:0000256" key="1">
    <source>
        <dbReference type="ARBA" id="ARBA00009477"/>
    </source>
</evidence>
<dbReference type="AlphaFoldDB" id="A0A849VYT8"/>
<dbReference type="EMBL" id="JABUMX010000004">
    <property type="protein sequence ID" value="NTS32953.1"/>
    <property type="molecule type" value="Genomic_DNA"/>
</dbReference>
<dbReference type="PANTHER" id="PTHR30367">
    <property type="entry name" value="P-HYDROXYBENZOIC ACID EFFLUX PUMP SUBUNIT AAEA-RELATED"/>
    <property type="match status" value="1"/>
</dbReference>
<evidence type="ECO:0000313" key="8">
    <source>
        <dbReference type="EMBL" id="NTS32953.1"/>
    </source>
</evidence>
<keyword evidence="2" id="KW-0812">Transmembrane</keyword>
<dbReference type="Gene3D" id="2.40.50.100">
    <property type="match status" value="1"/>
</dbReference>
<dbReference type="InterPro" id="IPR006143">
    <property type="entry name" value="RND_pump_MFP"/>
</dbReference>
<keyword evidence="4" id="KW-0472">Membrane</keyword>
<dbReference type="Pfam" id="PF25917">
    <property type="entry name" value="BSH_RND"/>
    <property type="match status" value="1"/>
</dbReference>
<dbReference type="InterPro" id="IPR050393">
    <property type="entry name" value="MFP_Efflux_Pump"/>
</dbReference>
<dbReference type="Proteomes" id="UP000550508">
    <property type="component" value="Unassembled WGS sequence"/>
</dbReference>
<dbReference type="InterPro" id="IPR058625">
    <property type="entry name" value="MdtA-like_BSH"/>
</dbReference>
<evidence type="ECO:0000256" key="2">
    <source>
        <dbReference type="ARBA" id="ARBA00022692"/>
    </source>
</evidence>
<comment type="similarity">
    <text evidence="1">Belongs to the membrane fusion protein (MFP) (TC 8.A.1) family.</text>
</comment>
<feature type="coiled-coil region" evidence="5">
    <location>
        <begin position="86"/>
        <end position="113"/>
    </location>
</feature>
<dbReference type="Pfam" id="PF25963">
    <property type="entry name" value="Beta-barrel_AAEA"/>
    <property type="match status" value="1"/>
</dbReference>
<keyword evidence="5" id="KW-0175">Coiled coil</keyword>
<dbReference type="GO" id="GO:0022857">
    <property type="term" value="F:transmembrane transporter activity"/>
    <property type="evidence" value="ECO:0007669"/>
    <property type="project" value="InterPro"/>
</dbReference>
<dbReference type="PANTHER" id="PTHR30367:SF12">
    <property type="entry name" value="P-HYDROXYBENZOIC ACID EFFLUX PUMP SUBUNIT AAEA"/>
    <property type="match status" value="1"/>
</dbReference>
<dbReference type="NCBIfam" id="TIGR01730">
    <property type="entry name" value="RND_mfp"/>
    <property type="match status" value="1"/>
</dbReference>